<reference evidence="4 5" key="1">
    <citation type="submission" date="2020-09" db="EMBL/GenBank/DDBJ databases">
        <title>Paenibacillus sp. strain PR3 16S rRNA gene Genome sequencing and assembly.</title>
        <authorList>
            <person name="Kim J."/>
        </authorList>
    </citation>
    <scope>NUCLEOTIDE SEQUENCE [LARGE SCALE GENOMIC DNA]</scope>
    <source>
        <strain evidence="4 5">PR3</strain>
    </source>
</reference>
<dbReference type="CDD" id="cd04301">
    <property type="entry name" value="NAT_SF"/>
    <property type="match status" value="1"/>
</dbReference>
<dbReference type="InterPro" id="IPR050832">
    <property type="entry name" value="Bact_Acetyltransf"/>
</dbReference>
<proteinExistence type="predicted"/>
<dbReference type="Pfam" id="PF00583">
    <property type="entry name" value="Acetyltransf_1"/>
    <property type="match status" value="1"/>
</dbReference>
<name>A0ABR8N3C1_9BACL</name>
<gene>
    <name evidence="4" type="ORF">H8B09_19415</name>
</gene>
<evidence type="ECO:0000256" key="1">
    <source>
        <dbReference type="ARBA" id="ARBA00022679"/>
    </source>
</evidence>
<dbReference type="Proteomes" id="UP000609346">
    <property type="component" value="Unassembled WGS sequence"/>
</dbReference>
<comment type="caution">
    <text evidence="4">The sequence shown here is derived from an EMBL/GenBank/DDBJ whole genome shotgun (WGS) entry which is preliminary data.</text>
</comment>
<dbReference type="PROSITE" id="PS51186">
    <property type="entry name" value="GNAT"/>
    <property type="match status" value="1"/>
</dbReference>
<accession>A0ABR8N3C1</accession>
<evidence type="ECO:0000259" key="3">
    <source>
        <dbReference type="PROSITE" id="PS51186"/>
    </source>
</evidence>
<keyword evidence="2" id="KW-0012">Acyltransferase</keyword>
<dbReference type="SUPFAM" id="SSF55729">
    <property type="entry name" value="Acyl-CoA N-acyltransferases (Nat)"/>
    <property type="match status" value="1"/>
</dbReference>
<keyword evidence="1" id="KW-0808">Transferase</keyword>
<evidence type="ECO:0000256" key="2">
    <source>
        <dbReference type="ARBA" id="ARBA00023315"/>
    </source>
</evidence>
<dbReference type="PANTHER" id="PTHR43877">
    <property type="entry name" value="AMINOALKYLPHOSPHONATE N-ACETYLTRANSFERASE-RELATED-RELATED"/>
    <property type="match status" value="1"/>
</dbReference>
<sequence length="307" mass="34995">MNDITTELIIRPYQQEDLPLLGELHQAVTKHNPSAVFWWVGDESNWSNVYCAYQNGQMIAKGQISIINVIPAGRSSESKHNIYINVKTVPDRADDYELLRQLHDRLYARALQLKDTLPPEYGTLLCVGNDHSETANNAFFLQSGYQHLVTLFRMQHELTEPIPSITLEEGFDFAPWDMATAEEEEEYLAVDAEIWPDKPLGLTRLHEFKGRPNWRTFTIRQNGTLVASVMVCEEEGAGEIEEVFVREPWRKRGLARYLLAQGLSYIQSIGLPKAGLMVLADNSSALTLYESIGFRTVSQEIRYCIEL</sequence>
<evidence type="ECO:0000313" key="5">
    <source>
        <dbReference type="Proteomes" id="UP000609346"/>
    </source>
</evidence>
<keyword evidence="5" id="KW-1185">Reference proteome</keyword>
<dbReference type="InterPro" id="IPR000182">
    <property type="entry name" value="GNAT_dom"/>
</dbReference>
<dbReference type="InterPro" id="IPR016181">
    <property type="entry name" value="Acyl_CoA_acyltransferase"/>
</dbReference>
<dbReference type="PANTHER" id="PTHR43877:SF1">
    <property type="entry name" value="ACETYLTRANSFERASE"/>
    <property type="match status" value="1"/>
</dbReference>
<feature type="domain" description="N-acetyltransferase" evidence="3">
    <location>
        <begin position="174"/>
        <end position="307"/>
    </location>
</feature>
<dbReference type="EMBL" id="JACXZA010000005">
    <property type="protein sequence ID" value="MBD3920944.1"/>
    <property type="molecule type" value="Genomic_DNA"/>
</dbReference>
<protein>
    <submittedName>
        <fullName evidence="4">GNAT family N-acetyltransferase</fullName>
    </submittedName>
</protein>
<dbReference type="Gene3D" id="3.40.630.30">
    <property type="match status" value="1"/>
</dbReference>
<dbReference type="RefSeq" id="WP_191205254.1">
    <property type="nucleotide sequence ID" value="NZ_JACXZA010000005.1"/>
</dbReference>
<organism evidence="4 5">
    <name type="scientific">Paenibacillus terricola</name>
    <dbReference type="NCBI Taxonomy" id="2763503"/>
    <lineage>
        <taxon>Bacteria</taxon>
        <taxon>Bacillati</taxon>
        <taxon>Bacillota</taxon>
        <taxon>Bacilli</taxon>
        <taxon>Bacillales</taxon>
        <taxon>Paenibacillaceae</taxon>
        <taxon>Paenibacillus</taxon>
    </lineage>
</organism>
<evidence type="ECO:0000313" key="4">
    <source>
        <dbReference type="EMBL" id="MBD3920944.1"/>
    </source>
</evidence>